<evidence type="ECO:0000313" key="4">
    <source>
        <dbReference type="Proteomes" id="UP000307217"/>
    </source>
</evidence>
<evidence type="ECO:0000313" key="2">
    <source>
        <dbReference type="EMBL" id="TMO75452.1"/>
    </source>
</evidence>
<dbReference type="PANTHER" id="PTHR37421">
    <property type="entry name" value="UPF0260 PROTEIN YCGN"/>
    <property type="match status" value="1"/>
</dbReference>
<dbReference type="Proteomes" id="UP000307217">
    <property type="component" value="Unassembled WGS sequence"/>
</dbReference>
<sequence length="167" mass="19515">MTIKPFWLSTSLENMTQQQWESICDGCGKCCLHSFIDSDEEGDEFESTDFLREGEELIYTSLVCQYIDEETCGCTRYEQRQELVPSCVKLTKENLKDIFFMPQSCSYRRLYEGRGLASWHPLLNDGDKTKMHDMGISAKGRIIKDNIVDIEEDFEHYVVQWPTYDCD</sequence>
<protein>
    <submittedName>
        <fullName evidence="1">YcgN family cysteine cluster protein</fullName>
    </submittedName>
</protein>
<reference evidence="3 4" key="2">
    <citation type="submission" date="2019-06" db="EMBL/GenBank/DDBJ databases">
        <title>Co-occurence of chitin degradation, pigmentation and bioactivity in marine Pseudoalteromonas.</title>
        <authorList>
            <person name="Sonnenschein E.C."/>
            <person name="Bech P.K."/>
        </authorList>
    </citation>
    <scope>NUCLEOTIDE SEQUENCE [LARGE SCALE GENOMIC DNA]</scope>
    <source>
        <strain evidence="4">S3790</strain>
        <strain evidence="2 3">S3895</strain>
    </source>
</reference>
<organism evidence="1 4">
    <name type="scientific">Pseudoalteromonas aurantia</name>
    <dbReference type="NCBI Taxonomy" id="43654"/>
    <lineage>
        <taxon>Bacteria</taxon>
        <taxon>Pseudomonadati</taxon>
        <taxon>Pseudomonadota</taxon>
        <taxon>Gammaproteobacteria</taxon>
        <taxon>Alteromonadales</taxon>
        <taxon>Pseudoalteromonadaceae</taxon>
        <taxon>Pseudoalteromonas</taxon>
    </lineage>
</organism>
<dbReference type="EMBL" id="PNBX01000017">
    <property type="protein sequence ID" value="TMO69379.1"/>
    <property type="molecule type" value="Genomic_DNA"/>
</dbReference>
<comment type="caution">
    <text evidence="1">The sequence shown here is derived from an EMBL/GenBank/DDBJ whole genome shotgun (WGS) entry which is preliminary data.</text>
</comment>
<dbReference type="InterPro" id="IPR005358">
    <property type="entry name" value="Puta_zinc/iron-chelating_dom"/>
</dbReference>
<reference evidence="1 4" key="1">
    <citation type="submission" date="2018-01" db="EMBL/GenBank/DDBJ databases">
        <authorList>
            <person name="Paulsen S."/>
            <person name="Gram L.K."/>
        </authorList>
    </citation>
    <scope>NUCLEOTIDE SEQUENCE [LARGE SCALE GENOMIC DNA]</scope>
    <source>
        <strain evidence="1 4">S3790</strain>
        <strain evidence="2">S3895</strain>
    </source>
</reference>
<dbReference type="OrthoDB" id="9786855at2"/>
<accession>A0A5S3VBH4</accession>
<proteinExistence type="predicted"/>
<dbReference type="PANTHER" id="PTHR37421:SF1">
    <property type="entry name" value="UPF0260 PROTEIN YCGN"/>
    <property type="match status" value="1"/>
</dbReference>
<reference evidence="1" key="3">
    <citation type="submission" date="2019-09" db="EMBL/GenBank/DDBJ databases">
        <title>Co-occurence of chitin degradation, pigmentation and bioactivity in marine Pseudoalteromonas.</title>
        <authorList>
            <person name="Sonnenschein E.C."/>
            <person name="Bech P.K."/>
        </authorList>
    </citation>
    <scope>NUCLEOTIDE SEQUENCE</scope>
    <source>
        <strain evidence="1">S3790</strain>
    </source>
</reference>
<gene>
    <name evidence="1" type="ORF">CWC19_05470</name>
    <name evidence="2" type="ORF">CWC20_07975</name>
</gene>
<evidence type="ECO:0000313" key="1">
    <source>
        <dbReference type="EMBL" id="TMO69379.1"/>
    </source>
</evidence>
<dbReference type="InterPro" id="IPR008228">
    <property type="entry name" value="UCP006173"/>
</dbReference>
<name>A0A5S3VBH4_9GAMM</name>
<dbReference type="Proteomes" id="UP000307164">
    <property type="component" value="Unassembled WGS sequence"/>
</dbReference>
<evidence type="ECO:0000313" key="3">
    <source>
        <dbReference type="Proteomes" id="UP000307164"/>
    </source>
</evidence>
<dbReference type="RefSeq" id="WP_138590729.1">
    <property type="nucleotide sequence ID" value="NZ_PNBW01000036.1"/>
</dbReference>
<dbReference type="EMBL" id="PNBW01000036">
    <property type="protein sequence ID" value="TMO75452.1"/>
    <property type="molecule type" value="Genomic_DNA"/>
</dbReference>
<keyword evidence="3" id="KW-1185">Reference proteome</keyword>
<dbReference type="PIRSF" id="PIRSF006173">
    <property type="entry name" value="UCP006173"/>
    <property type="match status" value="1"/>
</dbReference>
<dbReference type="AlphaFoldDB" id="A0A5S3VBH4"/>
<dbReference type="NCBIfam" id="NF003505">
    <property type="entry name" value="PRK05170.2-3"/>
    <property type="match status" value="1"/>
</dbReference>
<dbReference type="Pfam" id="PF03692">
    <property type="entry name" value="CxxCxxCC"/>
    <property type="match status" value="1"/>
</dbReference>